<keyword evidence="3" id="KW-1185">Reference proteome</keyword>
<dbReference type="InterPro" id="IPR036249">
    <property type="entry name" value="Thioredoxin-like_sf"/>
</dbReference>
<dbReference type="OrthoDB" id="74910at2759"/>
<accession>A0A4C1ZWB8</accession>
<dbReference type="CDD" id="cd02961">
    <property type="entry name" value="PDI_a_family"/>
    <property type="match status" value="2"/>
</dbReference>
<organism evidence="2 3">
    <name type="scientific">Eumeta variegata</name>
    <name type="common">Bagworm moth</name>
    <name type="synonym">Eumeta japonica</name>
    <dbReference type="NCBI Taxonomy" id="151549"/>
    <lineage>
        <taxon>Eukaryota</taxon>
        <taxon>Metazoa</taxon>
        <taxon>Ecdysozoa</taxon>
        <taxon>Arthropoda</taxon>
        <taxon>Hexapoda</taxon>
        <taxon>Insecta</taxon>
        <taxon>Pterygota</taxon>
        <taxon>Neoptera</taxon>
        <taxon>Endopterygota</taxon>
        <taxon>Lepidoptera</taxon>
        <taxon>Glossata</taxon>
        <taxon>Ditrysia</taxon>
        <taxon>Tineoidea</taxon>
        <taxon>Psychidae</taxon>
        <taxon>Oiketicinae</taxon>
        <taxon>Eumeta</taxon>
    </lineage>
</organism>
<dbReference type="GO" id="GO:0005783">
    <property type="term" value="C:endoplasmic reticulum"/>
    <property type="evidence" value="ECO:0007669"/>
    <property type="project" value="TreeGrafter"/>
</dbReference>
<dbReference type="SUPFAM" id="SSF52833">
    <property type="entry name" value="Thioredoxin-like"/>
    <property type="match status" value="3"/>
</dbReference>
<proteinExistence type="predicted"/>
<dbReference type="Pfam" id="PF00085">
    <property type="entry name" value="Thioredoxin"/>
    <property type="match status" value="3"/>
</dbReference>
<gene>
    <name evidence="2" type="primary">Pdia5</name>
    <name evidence="2" type="ORF">EVAR_68882_1</name>
</gene>
<evidence type="ECO:0000259" key="1">
    <source>
        <dbReference type="PROSITE" id="PS51352"/>
    </source>
</evidence>
<dbReference type="InterPro" id="IPR013766">
    <property type="entry name" value="Thioredoxin_domain"/>
</dbReference>
<protein>
    <submittedName>
        <fullName evidence="2">Protein disulfide-isomerase A5</fullName>
    </submittedName>
</protein>
<feature type="domain" description="Thioredoxin" evidence="1">
    <location>
        <begin position="52"/>
        <end position="178"/>
    </location>
</feature>
<dbReference type="CDD" id="cd02997">
    <property type="entry name" value="PDI_a_PDIR"/>
    <property type="match status" value="1"/>
</dbReference>
<dbReference type="Proteomes" id="UP000299102">
    <property type="component" value="Unassembled WGS sequence"/>
</dbReference>
<name>A0A4C1ZWB8_EUMVA</name>
<dbReference type="InterPro" id="IPR051063">
    <property type="entry name" value="PDI"/>
</dbReference>
<dbReference type="AlphaFoldDB" id="A0A4C1ZWB8"/>
<reference evidence="2 3" key="1">
    <citation type="journal article" date="2019" name="Commun. Biol.">
        <title>The bagworm genome reveals a unique fibroin gene that provides high tensile strength.</title>
        <authorList>
            <person name="Kono N."/>
            <person name="Nakamura H."/>
            <person name="Ohtoshi R."/>
            <person name="Tomita M."/>
            <person name="Numata K."/>
            <person name="Arakawa K."/>
        </authorList>
    </citation>
    <scope>NUCLEOTIDE SEQUENCE [LARGE SCALE GENOMIC DNA]</scope>
</reference>
<dbReference type="Gene3D" id="3.40.30.10">
    <property type="entry name" value="Glutaredoxin"/>
    <property type="match status" value="3"/>
</dbReference>
<feature type="domain" description="Thioredoxin" evidence="1">
    <location>
        <begin position="195"/>
        <end position="309"/>
    </location>
</feature>
<dbReference type="EMBL" id="BGZK01002206">
    <property type="protein sequence ID" value="GBP91772.1"/>
    <property type="molecule type" value="Genomic_DNA"/>
</dbReference>
<dbReference type="GO" id="GO:0006457">
    <property type="term" value="P:protein folding"/>
    <property type="evidence" value="ECO:0007669"/>
    <property type="project" value="TreeGrafter"/>
</dbReference>
<dbReference type="STRING" id="151549.A0A4C1ZWB8"/>
<keyword evidence="2" id="KW-0413">Isomerase</keyword>
<dbReference type="PROSITE" id="PS51352">
    <property type="entry name" value="THIOREDOXIN_2"/>
    <property type="match status" value="2"/>
</dbReference>
<comment type="caution">
    <text evidence="2">The sequence shown here is derived from an EMBL/GenBank/DDBJ whole genome shotgun (WGS) entry which is preliminary data.</text>
</comment>
<evidence type="ECO:0000313" key="2">
    <source>
        <dbReference type="EMBL" id="GBP91772.1"/>
    </source>
</evidence>
<dbReference type="GO" id="GO:0003756">
    <property type="term" value="F:protein disulfide isomerase activity"/>
    <property type="evidence" value="ECO:0007669"/>
    <property type="project" value="InterPro"/>
</dbReference>
<dbReference type="InterPro" id="IPR046374">
    <property type="entry name" value="PDI_a_PDIR"/>
</dbReference>
<dbReference type="PRINTS" id="PR00421">
    <property type="entry name" value="THIOREDOXIN"/>
</dbReference>
<evidence type="ECO:0000313" key="3">
    <source>
        <dbReference type="Proteomes" id="UP000299102"/>
    </source>
</evidence>
<sequence>MGAIDATQEPELAKRYEVKGYPTLKYFSYGGYKYDASHLRQEEQIVEFMKNPQEPPPPPPPETPWAEEESAVLHLDRETFQTTLRKKRHALVMFYAPWCGHCKNAKPEFVRAAERLSDELFLAFGAVDCTAEQALCADYGVKGYPTIKYFSFYNKLIKDYTGARQEEDFVSFMRIQMDIQKSWTESDNSLRKSNEEAGFGANVQLAYDNDFEHIVDLDNPTFVMFYASWCDHCSKVKPALSQLAARIKSSGSLVRVVAIDIADNPKVADVADIQNLPTFKLYMSGRIVTDYKGDGSYGDMLNFIKKNRLKDEL</sequence>
<dbReference type="PANTHER" id="PTHR45672">
    <property type="entry name" value="PROTEIN DISULFIDE-ISOMERASE C17H9.14C-RELATED"/>
    <property type="match status" value="1"/>
</dbReference>
<dbReference type="PANTHER" id="PTHR45672:SF2">
    <property type="entry name" value="PROTEIN DISULFIDE-ISOMERASE A5"/>
    <property type="match status" value="1"/>
</dbReference>